<name>A0A2M9F0F7_9BACL</name>
<keyword evidence="3" id="KW-1185">Reference proteome</keyword>
<dbReference type="Proteomes" id="UP000228680">
    <property type="component" value="Unassembled WGS sequence"/>
</dbReference>
<keyword evidence="1" id="KW-0732">Signal</keyword>
<accession>A0A2M9F0F7</accession>
<evidence type="ECO:0000256" key="1">
    <source>
        <dbReference type="SAM" id="SignalP"/>
    </source>
</evidence>
<dbReference type="PROSITE" id="PS51257">
    <property type="entry name" value="PROKAR_LIPOPROTEIN"/>
    <property type="match status" value="1"/>
</dbReference>
<protein>
    <submittedName>
        <fullName evidence="2">Uncharacterized protein</fullName>
    </submittedName>
</protein>
<dbReference type="RefSeq" id="WP_100353485.1">
    <property type="nucleotide sequence ID" value="NZ_PCGR01000002.1"/>
</dbReference>
<sequence>MKKQLSVLLFLIFSIMLSGCMPDKTLTKEQLQGLNDPIAGFLMEVDDEFINIDITEPYVEYAEANGLGYEDFAKDVRIKRIGTFEIVTIDGLSLDVEDLECGTTIYFDYNFEDYGPDTIEIEREKLVVE</sequence>
<organism evidence="2 3">
    <name type="scientific">Chryseomicrobium excrementi</name>
    <dbReference type="NCBI Taxonomy" id="2041346"/>
    <lineage>
        <taxon>Bacteria</taxon>
        <taxon>Bacillati</taxon>
        <taxon>Bacillota</taxon>
        <taxon>Bacilli</taxon>
        <taxon>Bacillales</taxon>
        <taxon>Caryophanaceae</taxon>
        <taxon>Chryseomicrobium</taxon>
    </lineage>
</organism>
<evidence type="ECO:0000313" key="2">
    <source>
        <dbReference type="EMBL" id="PJK16939.1"/>
    </source>
</evidence>
<dbReference type="EMBL" id="PCGR01000002">
    <property type="protein sequence ID" value="PJK16939.1"/>
    <property type="molecule type" value="Genomic_DNA"/>
</dbReference>
<feature type="signal peptide" evidence="1">
    <location>
        <begin position="1"/>
        <end position="20"/>
    </location>
</feature>
<dbReference type="AlphaFoldDB" id="A0A2M9F0F7"/>
<evidence type="ECO:0000313" key="3">
    <source>
        <dbReference type="Proteomes" id="UP000228680"/>
    </source>
</evidence>
<gene>
    <name evidence="2" type="ORF">CQS04_07230</name>
</gene>
<reference evidence="2 3" key="1">
    <citation type="submission" date="2017-10" db="EMBL/GenBank/DDBJ databases">
        <title>Draft genome of Chryseomicrobium casticus sp. nov.</title>
        <authorList>
            <person name="Chakraborty R."/>
            <person name="Saha T."/>
        </authorList>
    </citation>
    <scope>NUCLEOTIDE SEQUENCE [LARGE SCALE GENOMIC DNA]</scope>
    <source>
        <strain evidence="2 3">ET03</strain>
    </source>
</reference>
<feature type="chain" id="PRO_5038612351" evidence="1">
    <location>
        <begin position="21"/>
        <end position="129"/>
    </location>
</feature>
<proteinExistence type="predicted"/>
<comment type="caution">
    <text evidence="2">The sequence shown here is derived from an EMBL/GenBank/DDBJ whole genome shotgun (WGS) entry which is preliminary data.</text>
</comment>